<dbReference type="InterPro" id="IPR029046">
    <property type="entry name" value="LolA/LolB/LppX"/>
</dbReference>
<keyword evidence="1" id="KW-0812">Transmembrane</keyword>
<sequence length="413" mass="41530">MPSTRRRRSPRAAWAVPGVVGVAVAAAFVAPPLFASADGADLPERTAQQIVAAVAAAEPTPLSGTVVYTARLGLPELPITEMTGADPLALLGGSSTLRVWTDGTDRSRVSLLGPTSEYSAVQDGTQAWTYSSAKDEVVHYALSAADEARVGSLAADAQAGTLPGHPGDLPTPDEAAQTVLERAGEFSTVTVGAPTTVAGRGAYQLIVTPDSSATLVGRVVIAVDAATSAPLRVQVWSSADASAPALEIGFTDVSFATPDDAVLAFSAPAGASVKDVVVPLPADGELALTDGAGPEELPEGVSVTGTGWESVTEWSGLDVAGLIAGDPAAAATVPGAERIIGSDSAQGLIGEFMPSDDAGAAGMSLDTSALYDQLTTAVPEGRLLSSTLLSILITDDGRVLVGAVPAETLRALA</sequence>
<evidence type="ECO:0000313" key="3">
    <source>
        <dbReference type="Proteomes" id="UP000663937"/>
    </source>
</evidence>
<dbReference type="InterPro" id="IPR052944">
    <property type="entry name" value="Sporulation_related"/>
</dbReference>
<reference evidence="2" key="1">
    <citation type="submission" date="2021-03" db="EMBL/GenBank/DDBJ databases">
        <title>Pengzhenrongella sicca gen. nov., sp. nov., a new member of suborder Micrococcineae isolated from High-Arctic tundra soil.</title>
        <authorList>
            <person name="Peng F."/>
        </authorList>
    </citation>
    <scope>NUCLEOTIDE SEQUENCE</scope>
    <source>
        <strain evidence="2">LRZ-2</strain>
    </source>
</reference>
<organism evidence="2 3">
    <name type="scientific">Pengzhenrongella sicca</name>
    <dbReference type="NCBI Taxonomy" id="2819238"/>
    <lineage>
        <taxon>Bacteria</taxon>
        <taxon>Bacillati</taxon>
        <taxon>Actinomycetota</taxon>
        <taxon>Actinomycetes</taxon>
        <taxon>Micrococcales</taxon>
        <taxon>Pengzhenrongella</taxon>
    </lineage>
</organism>
<dbReference type="AlphaFoldDB" id="A0A8A4ZPE8"/>
<feature type="transmembrane region" description="Helical" evidence="1">
    <location>
        <begin position="12"/>
        <end position="34"/>
    </location>
</feature>
<dbReference type="Gene3D" id="2.50.20.10">
    <property type="entry name" value="Lipoprotein localisation LolA/LolB/LppX"/>
    <property type="match status" value="1"/>
</dbReference>
<evidence type="ECO:0000256" key="1">
    <source>
        <dbReference type="SAM" id="Phobius"/>
    </source>
</evidence>
<dbReference type="SUPFAM" id="SSF89392">
    <property type="entry name" value="Prokaryotic lipoproteins and lipoprotein localization factors"/>
    <property type="match status" value="1"/>
</dbReference>
<keyword evidence="3" id="KW-1185">Reference proteome</keyword>
<evidence type="ECO:0000313" key="2">
    <source>
        <dbReference type="EMBL" id="QTE31478.1"/>
    </source>
</evidence>
<proteinExistence type="predicted"/>
<keyword evidence="1" id="KW-0472">Membrane</keyword>
<keyword evidence="1" id="KW-1133">Transmembrane helix</keyword>
<dbReference type="PANTHER" id="PTHR37507:SF2">
    <property type="entry name" value="SPORULATION PROTEIN YDCC"/>
    <property type="match status" value="1"/>
</dbReference>
<accession>A0A8A4ZPE8</accession>
<evidence type="ECO:0008006" key="4">
    <source>
        <dbReference type="Google" id="ProtNLM"/>
    </source>
</evidence>
<name>A0A8A4ZPE8_9MICO</name>
<dbReference type="PANTHER" id="PTHR37507">
    <property type="entry name" value="SPORULATION PROTEIN YDCC"/>
    <property type="match status" value="1"/>
</dbReference>
<dbReference type="Proteomes" id="UP000663937">
    <property type="component" value="Chromosome"/>
</dbReference>
<gene>
    <name evidence="2" type="ORF">J4E96_10910</name>
</gene>
<dbReference type="EMBL" id="CP071868">
    <property type="protein sequence ID" value="QTE31478.1"/>
    <property type="molecule type" value="Genomic_DNA"/>
</dbReference>
<dbReference type="KEGG" id="psic:J4E96_10910"/>
<protein>
    <recommendedName>
        <fullName evidence="4">DUF2092 domain-containing protein</fullName>
    </recommendedName>
</protein>